<sequence length="850" mass="96169">MISNVQFWRIWPNSLKIALGIFLFIIIALAGLTTFWVLNDIDNFYAWDIATELHKKFIASEAFVEKGLRFTNNELIYYLKEWYLPSADNINSNPSLVLVSALILGLSLITTSLSFQNNLWFLGSLILVAAFLILARTEIIFQATNNTPFLIAFASLGLTFFAFNSFLKRTGFWLRFLCISAVFIGLLFTAISYSKIDFPIVSLGSYSLLFALLCLAIFVFLIAHEIVVGLIYTVVASSEKGKNAFKTYLGIGLIYLLNCLLIYLENIRLIDDSLMVISPLLLFAASSVLGIWGFRKQCDDIGFFSFQRTGAWLYFGMFIISLATIGYVYATANDPLIELINDYIAIAHLSLGIVFFGHVILNFIGVFQKGLNAYLVLYKPKFSSLILAKILAVFIMGFFLIQKNIYAYNQLRAGLNSAIADFYLAEGDNTAAETYYKESINYDFFNHKANYALASMARKVGDGVTAAYFFRQAIQKNPSEFAYVGLSQNLENEDLYFDALFTLREGLAKFPKSAVLKTNSAHLLEKANVRDSVFLYLETALQDCKSCNTEKVNLQAFWIENAIPSKLDSVSNKLINASNGSNLANQLAIGRMTGNLKSQLKSLPVETSLNTTQFAEIYNQISLPENKLNKADSIWDTYANNPANIGVREDLLYLKILQLYGQGEKIKALKQLTYLAQDSTETALMYRRKLGLWYLKEGLYDRSVAFFAASGDRGSAQVLEENNFKTHLQLKQFQQAEELLQMELNQDTYKKLYREAPFNPYLLSDISNYLTENGKVSEAYTLVFDALEFNDTNIELWKKYAFLALKNGVPDYAENGVQKLKGLMTKEDYAAFLKSFNLEKTRLEREREAF</sequence>
<keyword evidence="3" id="KW-1185">Reference proteome</keyword>
<feature type="transmembrane region" description="Helical" evidence="1">
    <location>
        <begin position="149"/>
        <end position="167"/>
    </location>
</feature>
<feature type="transmembrane region" description="Helical" evidence="1">
    <location>
        <begin position="17"/>
        <end position="38"/>
    </location>
</feature>
<feature type="transmembrane region" description="Helical" evidence="1">
    <location>
        <begin position="173"/>
        <end position="194"/>
    </location>
</feature>
<keyword evidence="1" id="KW-1133">Transmembrane helix</keyword>
<dbReference type="SUPFAM" id="SSF48452">
    <property type="entry name" value="TPR-like"/>
    <property type="match status" value="1"/>
</dbReference>
<keyword evidence="1" id="KW-0812">Transmembrane</keyword>
<feature type="transmembrane region" description="Helical" evidence="1">
    <location>
        <begin position="312"/>
        <end position="332"/>
    </location>
</feature>
<dbReference type="OrthoDB" id="973593at2"/>
<gene>
    <name evidence="2" type="ORF">DJ013_15830</name>
</gene>
<evidence type="ECO:0000313" key="2">
    <source>
        <dbReference type="EMBL" id="AWV99557.1"/>
    </source>
</evidence>
<feature type="transmembrane region" description="Helical" evidence="1">
    <location>
        <begin position="247"/>
        <end position="264"/>
    </location>
</feature>
<dbReference type="Gene3D" id="1.25.40.10">
    <property type="entry name" value="Tetratricopeptide repeat domain"/>
    <property type="match status" value="2"/>
</dbReference>
<feature type="transmembrane region" description="Helical" evidence="1">
    <location>
        <begin position="273"/>
        <end position="292"/>
    </location>
</feature>
<dbReference type="RefSeq" id="WP_111372925.1">
    <property type="nucleotide sequence ID" value="NZ_CP029480.1"/>
</dbReference>
<evidence type="ECO:0000313" key="3">
    <source>
        <dbReference type="Proteomes" id="UP000249873"/>
    </source>
</evidence>
<evidence type="ECO:0000256" key="1">
    <source>
        <dbReference type="SAM" id="Phobius"/>
    </source>
</evidence>
<reference evidence="2 3" key="1">
    <citation type="submission" date="2018-05" db="EMBL/GenBank/DDBJ databases">
        <title>Complete genome sequence of Arcticibacterium luteifluviistationis SM1504T, a cytophagaceae bacterium isolated from Arctic surface seawater.</title>
        <authorList>
            <person name="Li Y."/>
            <person name="Qin Q.-L."/>
        </authorList>
    </citation>
    <scope>NUCLEOTIDE SEQUENCE [LARGE SCALE GENOMIC DNA]</scope>
    <source>
        <strain evidence="2 3">SM1504</strain>
    </source>
</reference>
<feature type="transmembrane region" description="Helical" evidence="1">
    <location>
        <begin position="96"/>
        <end position="113"/>
    </location>
</feature>
<proteinExistence type="predicted"/>
<protein>
    <submittedName>
        <fullName evidence="2">Uncharacterized protein</fullName>
    </submittedName>
</protein>
<feature type="transmembrane region" description="Helical" evidence="1">
    <location>
        <begin position="382"/>
        <end position="401"/>
    </location>
</feature>
<accession>A0A2Z4GEL3</accession>
<feature type="transmembrane region" description="Helical" evidence="1">
    <location>
        <begin position="119"/>
        <end position="137"/>
    </location>
</feature>
<organism evidence="2 3">
    <name type="scientific">Arcticibacterium luteifluviistationis</name>
    <dbReference type="NCBI Taxonomy" id="1784714"/>
    <lineage>
        <taxon>Bacteria</taxon>
        <taxon>Pseudomonadati</taxon>
        <taxon>Bacteroidota</taxon>
        <taxon>Cytophagia</taxon>
        <taxon>Cytophagales</taxon>
        <taxon>Leadbetterellaceae</taxon>
        <taxon>Arcticibacterium</taxon>
    </lineage>
</organism>
<dbReference type="Proteomes" id="UP000249873">
    <property type="component" value="Chromosome"/>
</dbReference>
<dbReference type="AlphaFoldDB" id="A0A2Z4GEL3"/>
<dbReference type="InterPro" id="IPR011990">
    <property type="entry name" value="TPR-like_helical_dom_sf"/>
</dbReference>
<feature type="transmembrane region" description="Helical" evidence="1">
    <location>
        <begin position="344"/>
        <end position="367"/>
    </location>
</feature>
<dbReference type="EMBL" id="CP029480">
    <property type="protein sequence ID" value="AWV99557.1"/>
    <property type="molecule type" value="Genomic_DNA"/>
</dbReference>
<name>A0A2Z4GEL3_9BACT</name>
<feature type="transmembrane region" description="Helical" evidence="1">
    <location>
        <begin position="206"/>
        <end position="235"/>
    </location>
</feature>
<keyword evidence="1" id="KW-0472">Membrane</keyword>
<dbReference type="KEGG" id="als:DJ013_15830"/>